<dbReference type="EMBL" id="JARBCY010000019">
    <property type="protein sequence ID" value="MEF3317542.1"/>
    <property type="molecule type" value="Genomic_DNA"/>
</dbReference>
<keyword evidence="1" id="KW-0812">Transmembrane</keyword>
<reference evidence="2 3" key="1">
    <citation type="submission" date="2022-11" db="EMBL/GenBank/DDBJ databases">
        <title>The First Case of Preauricular Fistular Abscess Caused by Peptoniphilus grossensis.</title>
        <authorList>
            <person name="Byun J.-H."/>
        </authorList>
    </citation>
    <scope>NUCLEOTIDE SEQUENCE [LARGE SCALE GENOMIC DNA]</scope>
    <source>
        <strain evidence="2 3">GYB008</strain>
    </source>
</reference>
<name>A0ABU7X9L1_9FIRM</name>
<organism evidence="2 3">
    <name type="scientific">Peptoniphilus grossensis</name>
    <dbReference type="NCBI Taxonomy" id="1465756"/>
    <lineage>
        <taxon>Bacteria</taxon>
        <taxon>Bacillati</taxon>
        <taxon>Bacillota</taxon>
        <taxon>Tissierellia</taxon>
        <taxon>Tissierellales</taxon>
        <taxon>Peptoniphilaceae</taxon>
        <taxon>Peptoniphilus</taxon>
    </lineage>
</organism>
<feature type="transmembrane region" description="Helical" evidence="1">
    <location>
        <begin position="30"/>
        <end position="51"/>
    </location>
</feature>
<gene>
    <name evidence="2" type="ORF">PV361_02365</name>
</gene>
<dbReference type="RefSeq" id="WP_332086815.1">
    <property type="nucleotide sequence ID" value="NZ_JARBCY010000019.1"/>
</dbReference>
<comment type="caution">
    <text evidence="2">The sequence shown here is derived from an EMBL/GenBank/DDBJ whole genome shotgun (WGS) entry which is preliminary data.</text>
</comment>
<proteinExistence type="predicted"/>
<keyword evidence="1" id="KW-0472">Membrane</keyword>
<evidence type="ECO:0000256" key="1">
    <source>
        <dbReference type="SAM" id="Phobius"/>
    </source>
</evidence>
<feature type="transmembrane region" description="Helical" evidence="1">
    <location>
        <begin position="195"/>
        <end position="215"/>
    </location>
</feature>
<accession>A0ABU7X9L1</accession>
<dbReference type="Proteomes" id="UP001328425">
    <property type="component" value="Unassembled WGS sequence"/>
</dbReference>
<evidence type="ECO:0000313" key="3">
    <source>
        <dbReference type="Proteomes" id="UP001328425"/>
    </source>
</evidence>
<evidence type="ECO:0000313" key="2">
    <source>
        <dbReference type="EMBL" id="MEF3317542.1"/>
    </source>
</evidence>
<feature type="transmembrane region" description="Helical" evidence="1">
    <location>
        <begin position="72"/>
        <end position="92"/>
    </location>
</feature>
<keyword evidence="1" id="KW-1133">Transmembrane helix</keyword>
<keyword evidence="3" id="KW-1185">Reference proteome</keyword>
<feature type="transmembrane region" description="Helical" evidence="1">
    <location>
        <begin position="104"/>
        <end position="129"/>
    </location>
</feature>
<protein>
    <recommendedName>
        <fullName evidence="4">Beta-carotene 15,15'-monooxygenase</fullName>
    </recommendedName>
</protein>
<sequence>MRKFNYGSVILLMILGGIIARVFERIYDGNLAIIGTIFAWIINYIICRGLLYNREGSFSEYFRGIKTITGKVFLMNILIGLISSVALLFSALTSGTGAVLTDAGMRGILLASLLFILVTVFLSLIFAYSNFVMADERYRDLPFFTCLKLIAKAGFKLFSETFVMGLKVFKVTIISLVVALIMIIPAKSMPELSTVSFIALIVAAIAAVIVGPNYIARLSDIYLDNIEGIYDEIGEDREAL</sequence>
<feature type="transmembrane region" description="Helical" evidence="1">
    <location>
        <begin position="164"/>
        <end position="183"/>
    </location>
</feature>
<evidence type="ECO:0008006" key="4">
    <source>
        <dbReference type="Google" id="ProtNLM"/>
    </source>
</evidence>